<dbReference type="AlphaFoldDB" id="H2CE96"/>
<keyword evidence="5" id="KW-0949">S-adenosyl-L-methionine</keyword>
<dbReference type="CDD" id="cd11642">
    <property type="entry name" value="SUMT"/>
    <property type="match status" value="1"/>
</dbReference>
<keyword evidence="11" id="KW-1185">Reference proteome</keyword>
<dbReference type="EMBL" id="JH597773">
    <property type="protein sequence ID" value="EHQ07651.1"/>
    <property type="molecule type" value="Genomic_DNA"/>
</dbReference>
<dbReference type="InterPro" id="IPR035996">
    <property type="entry name" value="4pyrrol_Methylase_sf"/>
</dbReference>
<evidence type="ECO:0000313" key="11">
    <source>
        <dbReference type="Proteomes" id="UP000005737"/>
    </source>
</evidence>
<keyword evidence="4 8" id="KW-0808">Transferase</keyword>
<dbReference type="Gene3D" id="3.30.950.10">
    <property type="entry name" value="Methyltransferase, Cobalt-precorrin-4 Transmethylase, Domain 2"/>
    <property type="match status" value="1"/>
</dbReference>
<sequence>MRVNLGRFRPAIFFQEVGMTRYGKVVLVGAGPGDPELLTLRAVRMIEQADAILFDRLIDPSILNYARPDCVKIFTGKSKGCHSLPQDQINELLFEAACSHKLVCRLKGGDPYIYGRGGEEVEYLHSRGIECDVVPGVTAASGVAASLLLPLTHRDCASSLRFHSAHRKRDEPLADFGDLTTDGMSHVFYMGGTRLKEIRDAFFRFDMGSLCTPVAVVRRGTLPDQSQWVGTLAEIEEHDLDLLPGDPVLVIVGEVVTHSIKAARPVLESISIGRSAV</sequence>
<evidence type="ECO:0000256" key="1">
    <source>
        <dbReference type="ARBA" id="ARBA00005879"/>
    </source>
</evidence>
<dbReference type="InterPro" id="IPR000878">
    <property type="entry name" value="4pyrrol_Mease"/>
</dbReference>
<dbReference type="InterPro" id="IPR014777">
    <property type="entry name" value="4pyrrole_Mease_sub1"/>
</dbReference>
<protein>
    <recommendedName>
        <fullName evidence="2">uroporphyrinogen-III C-methyltransferase</fullName>
        <ecNumber evidence="2">2.1.1.107</ecNumber>
    </recommendedName>
</protein>
<keyword evidence="6" id="KW-0627">Porphyrin biosynthesis</keyword>
<dbReference type="InterPro" id="IPR050161">
    <property type="entry name" value="Siro_Cobalamin_biosynth"/>
</dbReference>
<dbReference type="InterPro" id="IPR003043">
    <property type="entry name" value="Uropor_MeTrfase_CS"/>
</dbReference>
<dbReference type="InterPro" id="IPR006366">
    <property type="entry name" value="CobA/CysG_C"/>
</dbReference>
<feature type="domain" description="Tetrapyrrole methylase" evidence="9">
    <location>
        <begin position="24"/>
        <end position="235"/>
    </location>
</feature>
<evidence type="ECO:0000256" key="8">
    <source>
        <dbReference type="RuleBase" id="RU003960"/>
    </source>
</evidence>
<dbReference type="Proteomes" id="UP000005737">
    <property type="component" value="Unassembled WGS sequence"/>
</dbReference>
<dbReference type="PROSITE" id="PS00840">
    <property type="entry name" value="SUMT_2"/>
    <property type="match status" value="1"/>
</dbReference>
<dbReference type="InterPro" id="IPR014776">
    <property type="entry name" value="4pyrrole_Mease_sub2"/>
</dbReference>
<evidence type="ECO:0000313" key="10">
    <source>
        <dbReference type="EMBL" id="EHQ07651.1"/>
    </source>
</evidence>
<dbReference type="FunFam" id="3.40.1010.10:FF:000001">
    <property type="entry name" value="Siroheme synthase"/>
    <property type="match status" value="1"/>
</dbReference>
<reference evidence="10 11" key="1">
    <citation type="submission" date="2011-10" db="EMBL/GenBank/DDBJ databases">
        <title>The Improved High-Quality Draft genome of Leptonema illini DSM 21528.</title>
        <authorList>
            <consortium name="US DOE Joint Genome Institute (JGI-PGF)"/>
            <person name="Lucas S."/>
            <person name="Copeland A."/>
            <person name="Lapidus A."/>
            <person name="Glavina del Rio T."/>
            <person name="Dalin E."/>
            <person name="Tice H."/>
            <person name="Bruce D."/>
            <person name="Goodwin L."/>
            <person name="Pitluck S."/>
            <person name="Peters L."/>
            <person name="Mikhailova N."/>
            <person name="Held B."/>
            <person name="Kyrpides N."/>
            <person name="Mavromatis K."/>
            <person name="Ivanova N."/>
            <person name="Markowitz V."/>
            <person name="Cheng J.-F."/>
            <person name="Hugenholtz P."/>
            <person name="Woyke T."/>
            <person name="Wu D."/>
            <person name="Gronow S."/>
            <person name="Wellnitz S."/>
            <person name="Brambilla E.-M."/>
            <person name="Klenk H.-P."/>
            <person name="Eisen J.A."/>
        </authorList>
    </citation>
    <scope>NUCLEOTIDE SEQUENCE [LARGE SCALE GENOMIC DNA]</scope>
    <source>
        <strain evidence="10 11">DSM 21528</strain>
    </source>
</reference>
<dbReference type="HOGENOM" id="CLU_3436753_0_0_12"/>
<evidence type="ECO:0000256" key="3">
    <source>
        <dbReference type="ARBA" id="ARBA00022603"/>
    </source>
</evidence>
<dbReference type="PANTHER" id="PTHR45790">
    <property type="entry name" value="SIROHEME SYNTHASE-RELATED"/>
    <property type="match status" value="1"/>
</dbReference>
<comment type="similarity">
    <text evidence="1 8">Belongs to the precorrin methyltransferase family.</text>
</comment>
<comment type="pathway">
    <text evidence="7">Porphyrin-containing compound metabolism; siroheme biosynthesis; precorrin-2 from uroporphyrinogen III: step 1/1.</text>
</comment>
<dbReference type="NCBIfam" id="TIGR01469">
    <property type="entry name" value="cobA_cysG_Cterm"/>
    <property type="match status" value="1"/>
</dbReference>
<keyword evidence="3 8" id="KW-0489">Methyltransferase</keyword>
<dbReference type="SUPFAM" id="SSF53790">
    <property type="entry name" value="Tetrapyrrole methylase"/>
    <property type="match status" value="1"/>
</dbReference>
<evidence type="ECO:0000259" key="9">
    <source>
        <dbReference type="Pfam" id="PF00590"/>
    </source>
</evidence>
<dbReference type="PROSITE" id="PS00839">
    <property type="entry name" value="SUMT_1"/>
    <property type="match status" value="1"/>
</dbReference>
<proteinExistence type="inferred from homology"/>
<dbReference type="GO" id="GO:0032259">
    <property type="term" value="P:methylation"/>
    <property type="evidence" value="ECO:0007669"/>
    <property type="project" value="UniProtKB-KW"/>
</dbReference>
<evidence type="ECO:0000256" key="7">
    <source>
        <dbReference type="ARBA" id="ARBA00025705"/>
    </source>
</evidence>
<dbReference type="Pfam" id="PF00590">
    <property type="entry name" value="TP_methylase"/>
    <property type="match status" value="1"/>
</dbReference>
<dbReference type="GO" id="GO:0004851">
    <property type="term" value="F:uroporphyrin-III C-methyltransferase activity"/>
    <property type="evidence" value="ECO:0007669"/>
    <property type="project" value="UniProtKB-EC"/>
</dbReference>
<evidence type="ECO:0000256" key="2">
    <source>
        <dbReference type="ARBA" id="ARBA00012162"/>
    </source>
</evidence>
<dbReference type="Gene3D" id="3.40.1010.10">
    <property type="entry name" value="Cobalt-precorrin-4 Transmethylase, Domain 1"/>
    <property type="match status" value="1"/>
</dbReference>
<dbReference type="PANTHER" id="PTHR45790:SF3">
    <property type="entry name" value="S-ADENOSYL-L-METHIONINE-DEPENDENT UROPORPHYRINOGEN III METHYLTRANSFERASE, CHLOROPLASTIC"/>
    <property type="match status" value="1"/>
</dbReference>
<organism evidence="10 11">
    <name type="scientific">Leptonema illini DSM 21528</name>
    <dbReference type="NCBI Taxonomy" id="929563"/>
    <lineage>
        <taxon>Bacteria</taxon>
        <taxon>Pseudomonadati</taxon>
        <taxon>Spirochaetota</taxon>
        <taxon>Spirochaetia</taxon>
        <taxon>Leptospirales</taxon>
        <taxon>Leptospiraceae</taxon>
        <taxon>Leptonema</taxon>
    </lineage>
</organism>
<dbReference type="EC" id="2.1.1.107" evidence="2"/>
<name>H2CE96_9LEPT</name>
<evidence type="ECO:0000256" key="6">
    <source>
        <dbReference type="ARBA" id="ARBA00023244"/>
    </source>
</evidence>
<evidence type="ECO:0000256" key="4">
    <source>
        <dbReference type="ARBA" id="ARBA00022679"/>
    </source>
</evidence>
<dbReference type="NCBIfam" id="NF004790">
    <property type="entry name" value="PRK06136.1"/>
    <property type="match status" value="1"/>
</dbReference>
<gene>
    <name evidence="10" type="ORF">Lepil_2986</name>
</gene>
<evidence type="ECO:0000256" key="5">
    <source>
        <dbReference type="ARBA" id="ARBA00022691"/>
    </source>
</evidence>
<accession>H2CE96</accession>
<dbReference type="STRING" id="183.GCA_002009735_04130"/>
<dbReference type="GO" id="GO:0019354">
    <property type="term" value="P:siroheme biosynthetic process"/>
    <property type="evidence" value="ECO:0007669"/>
    <property type="project" value="InterPro"/>
</dbReference>